<evidence type="ECO:0000313" key="1">
    <source>
        <dbReference type="EMBL" id="GFD53987.1"/>
    </source>
</evidence>
<dbReference type="AlphaFoldDB" id="A0A699X2N8"/>
<gene>
    <name evidence="1" type="ORF">Tci_925956</name>
</gene>
<reference evidence="1" key="1">
    <citation type="journal article" date="2019" name="Sci. Rep.">
        <title>Draft genome of Tanacetum cinerariifolium, the natural source of mosquito coil.</title>
        <authorList>
            <person name="Yamashiro T."/>
            <person name="Shiraishi A."/>
            <person name="Satake H."/>
            <person name="Nakayama K."/>
        </authorList>
    </citation>
    <scope>NUCLEOTIDE SEQUENCE</scope>
</reference>
<organism evidence="1">
    <name type="scientific">Tanacetum cinerariifolium</name>
    <name type="common">Dalmatian daisy</name>
    <name type="synonym">Chrysanthemum cinerariifolium</name>
    <dbReference type="NCBI Taxonomy" id="118510"/>
    <lineage>
        <taxon>Eukaryota</taxon>
        <taxon>Viridiplantae</taxon>
        <taxon>Streptophyta</taxon>
        <taxon>Embryophyta</taxon>
        <taxon>Tracheophyta</taxon>
        <taxon>Spermatophyta</taxon>
        <taxon>Magnoliopsida</taxon>
        <taxon>eudicotyledons</taxon>
        <taxon>Gunneridae</taxon>
        <taxon>Pentapetalae</taxon>
        <taxon>asterids</taxon>
        <taxon>campanulids</taxon>
        <taxon>Asterales</taxon>
        <taxon>Asteraceae</taxon>
        <taxon>Asteroideae</taxon>
        <taxon>Anthemideae</taxon>
        <taxon>Anthemidinae</taxon>
        <taxon>Tanacetum</taxon>
    </lineage>
</organism>
<dbReference type="EMBL" id="BKCJ011801008">
    <property type="protein sequence ID" value="GFD53987.1"/>
    <property type="molecule type" value="Genomic_DNA"/>
</dbReference>
<name>A0A699X2N8_TANCI</name>
<accession>A0A699X2N8</accession>
<sequence length="99" mass="9722">AGVVGEQVVRHRSGATLNVDAIPGAVADGVAPDFVVGNRQVGHPVVGRDALAAVKADEVVADGRGRGAGREAQAIARAPHVGAEVAEAGGRGADNVVGE</sequence>
<proteinExistence type="predicted"/>
<protein>
    <submittedName>
        <fullName evidence="1">Uncharacterized protein</fullName>
    </submittedName>
</protein>
<comment type="caution">
    <text evidence="1">The sequence shown here is derived from an EMBL/GenBank/DDBJ whole genome shotgun (WGS) entry which is preliminary data.</text>
</comment>
<feature type="non-terminal residue" evidence="1">
    <location>
        <position position="1"/>
    </location>
</feature>
<feature type="non-terminal residue" evidence="1">
    <location>
        <position position="99"/>
    </location>
</feature>